<evidence type="ECO:0000256" key="1">
    <source>
        <dbReference type="ARBA" id="ARBA00004138"/>
    </source>
</evidence>
<dbReference type="PROSITE" id="PS51651">
    <property type="entry name" value="DOCKER"/>
    <property type="match status" value="1"/>
</dbReference>
<dbReference type="PROSITE" id="PS51650">
    <property type="entry name" value="C2_DOCK"/>
    <property type="match status" value="1"/>
</dbReference>
<evidence type="ECO:0000256" key="5">
    <source>
        <dbReference type="ARBA" id="ARBA00022658"/>
    </source>
</evidence>
<feature type="domain" description="DOCKER" evidence="11">
    <location>
        <begin position="1795"/>
        <end position="2318"/>
    </location>
</feature>
<dbReference type="CDD" id="cd08679">
    <property type="entry name" value="C2_DOCK180_related"/>
    <property type="match status" value="1"/>
</dbReference>
<comment type="caution">
    <text evidence="12">The sequence shown here is derived from an EMBL/GenBank/DDBJ whole genome shotgun (WGS) entry which is preliminary data.</text>
</comment>
<dbReference type="OrthoDB" id="18896at2759"/>
<feature type="domain" description="C2 DOCK-type" evidence="10">
    <location>
        <begin position="872"/>
        <end position="1061"/>
    </location>
</feature>
<dbReference type="EMBL" id="QEAP01000013">
    <property type="protein sequence ID" value="TPX77871.1"/>
    <property type="molecule type" value="Genomic_DNA"/>
</dbReference>
<evidence type="ECO:0000256" key="6">
    <source>
        <dbReference type="ARBA" id="ARBA00023212"/>
    </source>
</evidence>
<dbReference type="Gene3D" id="1.20.1270.350">
    <property type="entry name" value="Dedicator of cytokinesis N-terminal subdomain"/>
    <property type="match status" value="1"/>
</dbReference>
<dbReference type="GO" id="GO:0005085">
    <property type="term" value="F:guanyl-nucleotide exchange factor activity"/>
    <property type="evidence" value="ECO:0007669"/>
    <property type="project" value="UniProtKB-KW"/>
</dbReference>
<keyword evidence="6" id="KW-0206">Cytoskeleton</keyword>
<feature type="region of interest" description="Disordered" evidence="9">
    <location>
        <begin position="661"/>
        <end position="691"/>
    </location>
</feature>
<dbReference type="InterPro" id="IPR027357">
    <property type="entry name" value="DOCKER_dom"/>
</dbReference>
<dbReference type="GO" id="GO:0007264">
    <property type="term" value="P:small GTPase-mediated signal transduction"/>
    <property type="evidence" value="ECO:0007669"/>
    <property type="project" value="InterPro"/>
</dbReference>
<feature type="compositionally biased region" description="Low complexity" evidence="9">
    <location>
        <begin position="675"/>
        <end position="691"/>
    </location>
</feature>
<dbReference type="Proteomes" id="UP000320333">
    <property type="component" value="Unassembled WGS sequence"/>
</dbReference>
<dbReference type="Pfam" id="PF06920">
    <property type="entry name" value="DHR-2_Lobe_A"/>
    <property type="match status" value="1"/>
</dbReference>
<dbReference type="Pfam" id="PF20421">
    <property type="entry name" value="DHR-2_Lobe_C"/>
    <property type="match status" value="1"/>
</dbReference>
<dbReference type="InterPro" id="IPR043162">
    <property type="entry name" value="DOCK_C_lobe_C"/>
</dbReference>
<keyword evidence="5" id="KW-0344">Guanine-nucleotide releasing factor</keyword>
<comment type="subcellular location">
    <subcellularLocation>
        <location evidence="1">Cell projection</location>
        <location evidence="1">Cilium</location>
    </subcellularLocation>
    <subcellularLocation>
        <location evidence="2">Cytoplasm</location>
        <location evidence="2">Cytoskeleton</location>
    </subcellularLocation>
</comment>
<evidence type="ECO:0000256" key="2">
    <source>
        <dbReference type="ARBA" id="ARBA00004245"/>
    </source>
</evidence>
<dbReference type="CDD" id="cd11684">
    <property type="entry name" value="DHR2_DOCK"/>
    <property type="match status" value="1"/>
</dbReference>
<feature type="region of interest" description="Disordered" evidence="9">
    <location>
        <begin position="218"/>
        <end position="249"/>
    </location>
</feature>
<dbReference type="InterPro" id="IPR027007">
    <property type="entry name" value="C2_DOCK-type_domain"/>
</dbReference>
<dbReference type="Gene3D" id="1.25.40.410">
    <property type="match status" value="1"/>
</dbReference>
<dbReference type="GO" id="GO:0031267">
    <property type="term" value="F:small GTPase binding"/>
    <property type="evidence" value="ECO:0007669"/>
    <property type="project" value="TreeGrafter"/>
</dbReference>
<dbReference type="GO" id="GO:0035082">
    <property type="term" value="P:axoneme assembly"/>
    <property type="evidence" value="ECO:0007669"/>
    <property type="project" value="InterPro"/>
</dbReference>
<name>A0A507FN56_9FUNG</name>
<evidence type="ECO:0000256" key="8">
    <source>
        <dbReference type="PROSITE-ProRule" id="PRU00983"/>
    </source>
</evidence>
<evidence type="ECO:0000259" key="10">
    <source>
        <dbReference type="PROSITE" id="PS51650"/>
    </source>
</evidence>
<keyword evidence="7" id="KW-0966">Cell projection</keyword>
<feature type="compositionally biased region" description="Basic and acidic residues" evidence="9">
    <location>
        <begin position="223"/>
        <end position="235"/>
    </location>
</feature>
<evidence type="ECO:0000256" key="9">
    <source>
        <dbReference type="SAM" id="MobiDB-lite"/>
    </source>
</evidence>
<dbReference type="Pfam" id="PF23554">
    <property type="entry name" value="TPR_DOCK"/>
    <property type="match status" value="2"/>
</dbReference>
<dbReference type="GO" id="GO:0005886">
    <property type="term" value="C:plasma membrane"/>
    <property type="evidence" value="ECO:0007669"/>
    <property type="project" value="TreeGrafter"/>
</dbReference>
<evidence type="ECO:0000259" key="11">
    <source>
        <dbReference type="PROSITE" id="PS51651"/>
    </source>
</evidence>
<dbReference type="GO" id="GO:0005879">
    <property type="term" value="C:axonemal microtubule"/>
    <property type="evidence" value="ECO:0007669"/>
    <property type="project" value="InterPro"/>
</dbReference>
<comment type="similarity">
    <text evidence="8">Belongs to the DOCK family.</text>
</comment>
<evidence type="ECO:0000256" key="3">
    <source>
        <dbReference type="ARBA" id="ARBA00022490"/>
    </source>
</evidence>
<gene>
    <name evidence="12" type="ORF">CcCBS67573_g00897</name>
</gene>
<dbReference type="PANTHER" id="PTHR45653">
    <property type="entry name" value="DEDICATOR OF CYTOKINESIS"/>
    <property type="match status" value="1"/>
</dbReference>
<evidence type="ECO:0000313" key="13">
    <source>
        <dbReference type="Proteomes" id="UP000320333"/>
    </source>
</evidence>
<organism evidence="12 13">
    <name type="scientific">Chytriomyces confervae</name>
    <dbReference type="NCBI Taxonomy" id="246404"/>
    <lineage>
        <taxon>Eukaryota</taxon>
        <taxon>Fungi</taxon>
        <taxon>Fungi incertae sedis</taxon>
        <taxon>Chytridiomycota</taxon>
        <taxon>Chytridiomycota incertae sedis</taxon>
        <taxon>Chytridiomycetes</taxon>
        <taxon>Chytridiales</taxon>
        <taxon>Chytriomycetaceae</taxon>
        <taxon>Chytriomyces</taxon>
    </lineage>
</organism>
<dbReference type="InterPro" id="IPR032376">
    <property type="entry name" value="DOCK_N"/>
</dbReference>
<protein>
    <submittedName>
        <fullName evidence="12">Uncharacterized protein</fullName>
    </submittedName>
</protein>
<dbReference type="InterPro" id="IPR043161">
    <property type="entry name" value="DOCK_C_lobe_A"/>
</dbReference>
<keyword evidence="13" id="KW-1185">Reference proteome</keyword>
<dbReference type="Gene3D" id="1.20.58.740">
    <property type="match status" value="1"/>
</dbReference>
<dbReference type="Pfam" id="PF14892">
    <property type="entry name" value="PIRC1_2"/>
    <property type="match status" value="1"/>
</dbReference>
<dbReference type="PANTHER" id="PTHR45653:SF10">
    <property type="entry name" value="MYOBLAST CITY, ISOFORM B"/>
    <property type="match status" value="1"/>
</dbReference>
<dbReference type="STRING" id="246404.A0A507FN56"/>
<dbReference type="InterPro" id="IPR042455">
    <property type="entry name" value="DOCK_N_sub1"/>
</dbReference>
<keyword evidence="3" id="KW-0963">Cytoplasm</keyword>
<evidence type="ECO:0000313" key="12">
    <source>
        <dbReference type="EMBL" id="TPX77871.1"/>
    </source>
</evidence>
<dbReference type="Gene3D" id="2.60.40.150">
    <property type="entry name" value="C2 domain"/>
    <property type="match status" value="1"/>
</dbReference>
<accession>A0A507FN56</accession>
<evidence type="ECO:0000256" key="4">
    <source>
        <dbReference type="ARBA" id="ARBA00022553"/>
    </source>
</evidence>
<dbReference type="InterPro" id="IPR035892">
    <property type="entry name" value="C2_domain_sf"/>
</dbReference>
<dbReference type="InterPro" id="IPR046769">
    <property type="entry name" value="DOCKER_Lobe_A"/>
</dbReference>
<evidence type="ECO:0000256" key="7">
    <source>
        <dbReference type="ARBA" id="ARBA00023273"/>
    </source>
</evidence>
<proteinExistence type="inferred from homology"/>
<dbReference type="InterPro" id="IPR046773">
    <property type="entry name" value="DOCKER_Lobe_C"/>
</dbReference>
<dbReference type="InterPro" id="IPR056372">
    <property type="entry name" value="TPR_DOCK"/>
</dbReference>
<dbReference type="Pfam" id="PF16172">
    <property type="entry name" value="DOCK_N"/>
    <property type="match status" value="1"/>
</dbReference>
<dbReference type="Pfam" id="PF14429">
    <property type="entry name" value="DOCK-C2"/>
    <property type="match status" value="1"/>
</dbReference>
<sequence>MPNHQNPRKPVIPPVAAPDPEALARAESCKTSDYYACESKLPRRFECPGVWQYKPKEQHPMYMTTSNMYGHYAPTVHEMPTKFHGQSSKFTEAGIHNETEESECRRRHRWLPIDTAVAGGASGASPSASAAAAAAGAAELGRNGAMGIAVHFFDAASAVTTPANISASNAAPPASHTSIASSASASIPLPALASSRFVSLNVGDRVQVLEQYLSECGCDEESPEHNGEEKGRDGVEGEPSTRIPAVHQPQRQRHASQCLWLRGYVFHMHQSSPSQTLGIFPTSHVSLATPTTTYQHESLASALVSASVLLPAPVNATLVPSESLNGNADPLADDIAAALLSWSPRLKEYLLAQNYTLYESVNSLSLQLYKLRHQVLAPTLSREKLEKVKSLIVDILEYGNHIQGLDSIVRHRTRGYLLGEKPSSSMVKVFKTHFEVHERLRCLSLSAADTLADYISLHNRTTGADRFTLSMTPLSMPNNSILDPDISLQSTQKRNETIQTYYIHFELSGCFALICSHGEYAELAFFLYNKHTGLSVSEDFTVLIDYTGIPVSKDGVGAPRLKTVFCEISEREVRGIPANSGLHAGGSADGNQTGAGAPAPFTTSNGCSLCLGVRIVRVGKLNAHDKDKDGDLVSGFVKNVVAKRASSESLIGEAFGRFSRKADRHHQHSSNNSVSKNSIGSGSVHSSSSSLGDLNNAGYRRPFACGVLDLNQVWRTIQTAQLPSTSSVLASSLPVSAGAHTAASSISTGPSLNGDADLFGQTPLVMEGTEHTIPLFSPTTETLFPVMHDQILNQLPGIEASSRGEDHIKVVLNLSTHASNVSEPVPSSISISNTANKYQFQKSGKPQPPIESVITTTPRLGFPDRMHPHETRNSIYMTLVEGEFASTSRIASSAAAFVTSASGVGLRNVQVSVQFRLSDGTFVDECVSRGLHAMEHGYESVVYYHTNSPRWDETFRVDFEPQALEQVHALFLFRQCASIVPANANGERDKFSAGGGATAGAAVFAYTFLPLVGSNAVLPDQDHVLPLYKFDRQVLHNADYLHKDKSSSLTKDRLTVSTTLCSTLMTQSSGIMDLLYWRQAIAHFSETTVGAIVTQFVESVAPIEVVKFLNGIMDALIDALDWLDERSESPNSQPAGINETVKIVFNAIIHVCTIMLEPKFAAYESAMESYVDKFLRSTRCWKGLLTSFCSLLDRLDETPALCASVRVWGFWFQIAVRSGLLDEKRAANAAANDRAGSTKKSEFGDYLLGMMNKLEAFVGLPYEPATRAQQLILRNFMDLIPYLERVYGAPDLMPLLIRLVDGVNQQKNALSLYQLAFIHSLIRSPVFNDQKSRLTLVTATRGWVKNHLSLDANRTLDSTKLATARICASISAELIEKLHRIGDRLSKEQARAATGKNSLTSNNAKEQELVSRSDLFSACVAELSPLLDCFIGLYCTLLKHAHSIGLDFKAKAIVLSNPFRTELAEVAAVVMSFVHFLPVTDLIGLLNVSLDSYIGGSKVSGIGGLYIVLQSLMKGAAFPSNWANANMKISKVVVKTLRVVSEALKIQRFQTPGSVSAKEQLFLHDYFSIILQLLNSRWVATELFGPQLKRLALRLDTDVRGEAGELFRYTWKEVILAENVDLGSISFIRSLFGSFLELTMSPHPRLKLAAVELLFSILDHECKTNGNFQSLEAECWDRLEGLIMNDGKGDKSYRHFLVDELGKYFAEAVTSKSEEELTGTGSGASVNGSKFKVSSSAVSIDTTRAAASSFAATGAKFLKNADRLLEILFTLREIPQDASFNDERVWLSLKLIYFFRDVGRRGLYIRYIHRLADFHVSVENHVEAALTTKLHADLLPWSHEEMLDPIPEYGFNTTTSAFERKESLWMKCIKGLEVSGHWERAIILYAELAAQYEKRWYGYANYASLLRKQADLIDSIVSKERYYPTYYRVGFYGKGHTPHLQGKQFIYKAGAWEKLASFCESILNKFVTATILRSTSAPSEDIVNGNGSWIQITAVNPEIDRQRWTDGDINQAWYNWEYDGDRFADIDGGVRENSFESLQDADAAAKKSLSGVSKRRSSLMTSDNTNYIKFLMEPDLDPDMDSALSKSNQLLDSMPPPIRTYYQNNEISSFSCAVPYRKTSAAENSSSPLSLSIAAAEPSGGPQDPVKEFTELWTEKTLLITSHAFPCLAQRAQVIKSYTIQISPIENAIIAVRSKTRQLSSLLKEFQETSAASSQAAPETRNVNSFTMALNGAVDAPVNGGVPMYRRAFLGDFSAGFNGLYVKMLASSIDQQVGIVHSCLILHENIVGPQMRPLHASLISLFNKNFEKEIQKLGLSTLTASSSGEGVTPPVGLEMKGTLRRANSSAFLARIRDFPSSDHSSVSDAASVGSKLRGFFTNKQ</sequence>
<dbReference type="InterPro" id="IPR026791">
    <property type="entry name" value="DOCK"/>
</dbReference>
<keyword evidence="4" id="KW-0597">Phosphoprotein</keyword>
<reference evidence="12 13" key="1">
    <citation type="journal article" date="2019" name="Sci. Rep.">
        <title>Comparative genomics of chytrid fungi reveal insights into the obligate biotrophic and pathogenic lifestyle of Synchytrium endobioticum.</title>
        <authorList>
            <person name="van de Vossenberg B.T.L.H."/>
            <person name="Warris S."/>
            <person name="Nguyen H.D.T."/>
            <person name="van Gent-Pelzer M.P.E."/>
            <person name="Joly D.L."/>
            <person name="van de Geest H.C."/>
            <person name="Bonants P.J.M."/>
            <person name="Smith D.S."/>
            <person name="Levesque C.A."/>
            <person name="van der Lee T.A.J."/>
        </authorList>
    </citation>
    <scope>NUCLEOTIDE SEQUENCE [LARGE SCALE GENOMIC DNA]</scope>
    <source>
        <strain evidence="12 13">CBS 675.73</strain>
    </source>
</reference>
<dbReference type="InterPro" id="IPR026507">
    <property type="entry name" value="PIRC1/2"/>
</dbReference>